<name>A0AAU8AEF2_9RHOB</name>
<reference evidence="9" key="1">
    <citation type="submission" date="2023-02" db="EMBL/GenBank/DDBJ databases">
        <title>Description and genomic characterization of Salipiger bruguierae sp. nov., isolated from the sediment of mangrove plant Bruguiera sexangula.</title>
        <authorList>
            <person name="Long M."/>
        </authorList>
    </citation>
    <scope>NUCLEOTIDE SEQUENCE</scope>
    <source>
        <strain evidence="9">H15</strain>
    </source>
</reference>
<feature type="transmembrane region" description="Helical" evidence="8">
    <location>
        <begin position="249"/>
        <end position="267"/>
    </location>
</feature>
<keyword evidence="6 8" id="KW-1133">Transmembrane helix</keyword>
<protein>
    <submittedName>
        <fullName evidence="9">AI-2E family transporter</fullName>
    </submittedName>
</protein>
<accession>A0AAU8AEF2</accession>
<comment type="similarity">
    <text evidence="2">Belongs to the autoinducer-2 exporter (AI-2E) (TC 2.A.86) family.</text>
</comment>
<dbReference type="InterPro" id="IPR002549">
    <property type="entry name" value="AI-2E-like"/>
</dbReference>
<dbReference type="PANTHER" id="PTHR21716:SF67">
    <property type="entry name" value="TRANSPORT PROTEIN YDIK-RELATED"/>
    <property type="match status" value="1"/>
</dbReference>
<evidence type="ECO:0000256" key="4">
    <source>
        <dbReference type="ARBA" id="ARBA00022475"/>
    </source>
</evidence>
<evidence type="ECO:0000313" key="9">
    <source>
        <dbReference type="EMBL" id="XCC92954.1"/>
    </source>
</evidence>
<keyword evidence="4" id="KW-1003">Cell membrane</keyword>
<feature type="transmembrane region" description="Helical" evidence="8">
    <location>
        <begin position="19"/>
        <end position="37"/>
    </location>
</feature>
<proteinExistence type="inferred from homology"/>
<evidence type="ECO:0000256" key="8">
    <source>
        <dbReference type="SAM" id="Phobius"/>
    </source>
</evidence>
<evidence type="ECO:0000256" key="1">
    <source>
        <dbReference type="ARBA" id="ARBA00004651"/>
    </source>
</evidence>
<evidence type="ECO:0000256" key="3">
    <source>
        <dbReference type="ARBA" id="ARBA00022448"/>
    </source>
</evidence>
<sequence length="361" mass="37732">MAEGYGTDLDRLEARVTDLVIRLILLGLFAWLSFAIVRPFLPMLVWAVILAVALAPLHERLATGLGGRRRLSAALIALLLLALVAGPAAALAANLADSAQALVARLRSESVHLPDLPASVADWPLAGPRIDAAWSELSSNLDGFVSTHREALVPLVSRLVALLSTVGLDLLKFLVSAVIAGLLLVPGPALAHCAGRVVSRVVSPRGAEFVALAAMTIRNVSRGVVGVALLQSLAIGVVLLAFGLPNPGLLAFLILILCILQVGPAPVVLPVLIWAWSALATGQALLLTALLVPLTLMDNLLKPILMGRGLRTPTLVIFLGVLGGTLGFGLTGLFLGPVVLAVCHDLVVTWLNYEDPAPEGR</sequence>
<dbReference type="GO" id="GO:0005886">
    <property type="term" value="C:plasma membrane"/>
    <property type="evidence" value="ECO:0007669"/>
    <property type="project" value="UniProtKB-SubCell"/>
</dbReference>
<feature type="transmembrane region" description="Helical" evidence="8">
    <location>
        <begin position="73"/>
        <end position="96"/>
    </location>
</feature>
<dbReference type="Pfam" id="PF01594">
    <property type="entry name" value="AI-2E_transport"/>
    <property type="match status" value="1"/>
</dbReference>
<evidence type="ECO:0000256" key="5">
    <source>
        <dbReference type="ARBA" id="ARBA00022692"/>
    </source>
</evidence>
<evidence type="ECO:0000256" key="7">
    <source>
        <dbReference type="ARBA" id="ARBA00023136"/>
    </source>
</evidence>
<keyword evidence="5 8" id="KW-0812">Transmembrane</keyword>
<feature type="transmembrane region" description="Helical" evidence="8">
    <location>
        <begin position="315"/>
        <end position="342"/>
    </location>
</feature>
<evidence type="ECO:0000256" key="2">
    <source>
        <dbReference type="ARBA" id="ARBA00009773"/>
    </source>
</evidence>
<keyword evidence="7 8" id="KW-0472">Membrane</keyword>
<feature type="transmembrane region" description="Helical" evidence="8">
    <location>
        <begin position="273"/>
        <end position="294"/>
    </location>
</feature>
<dbReference type="PANTHER" id="PTHR21716">
    <property type="entry name" value="TRANSMEMBRANE PROTEIN"/>
    <property type="match status" value="1"/>
</dbReference>
<feature type="transmembrane region" description="Helical" evidence="8">
    <location>
        <begin position="159"/>
        <end position="185"/>
    </location>
</feature>
<dbReference type="EMBL" id="CP123384">
    <property type="protein sequence ID" value="XCC92954.1"/>
    <property type="molecule type" value="Genomic_DNA"/>
</dbReference>
<keyword evidence="3" id="KW-0813">Transport</keyword>
<gene>
    <name evidence="9" type="ORF">PVT71_10755</name>
</gene>
<comment type="subcellular location">
    <subcellularLocation>
        <location evidence="1">Cell membrane</location>
        <topology evidence="1">Multi-pass membrane protein</topology>
    </subcellularLocation>
</comment>
<dbReference type="RefSeq" id="WP_353471781.1">
    <property type="nucleotide sequence ID" value="NZ_CP123384.1"/>
</dbReference>
<feature type="transmembrane region" description="Helical" evidence="8">
    <location>
        <begin position="223"/>
        <end position="242"/>
    </location>
</feature>
<evidence type="ECO:0000256" key="6">
    <source>
        <dbReference type="ARBA" id="ARBA00022989"/>
    </source>
</evidence>
<organism evidence="9">
    <name type="scientific">Alloyangia sp. H15</name>
    <dbReference type="NCBI Taxonomy" id="3029062"/>
    <lineage>
        <taxon>Bacteria</taxon>
        <taxon>Pseudomonadati</taxon>
        <taxon>Pseudomonadota</taxon>
        <taxon>Alphaproteobacteria</taxon>
        <taxon>Rhodobacterales</taxon>
        <taxon>Roseobacteraceae</taxon>
        <taxon>Alloyangia</taxon>
    </lineage>
</organism>
<feature type="transmembrane region" description="Helical" evidence="8">
    <location>
        <begin position="43"/>
        <end position="61"/>
    </location>
</feature>
<dbReference type="AlphaFoldDB" id="A0AAU8AEF2"/>